<name>A0A080ZD07_PHYNI</name>
<organism evidence="1 2">
    <name type="scientific">Phytophthora nicotianae P1976</name>
    <dbReference type="NCBI Taxonomy" id="1317066"/>
    <lineage>
        <taxon>Eukaryota</taxon>
        <taxon>Sar</taxon>
        <taxon>Stramenopiles</taxon>
        <taxon>Oomycota</taxon>
        <taxon>Peronosporomycetes</taxon>
        <taxon>Peronosporales</taxon>
        <taxon>Peronosporaceae</taxon>
        <taxon>Phytophthora</taxon>
    </lineage>
</organism>
<dbReference type="Pfam" id="PF13692">
    <property type="entry name" value="Glyco_trans_1_4"/>
    <property type="match status" value="1"/>
</dbReference>
<dbReference type="SUPFAM" id="SSF53756">
    <property type="entry name" value="UDP-Glycosyltransferase/glycogen phosphorylase"/>
    <property type="match status" value="1"/>
</dbReference>
<proteinExistence type="predicted"/>
<dbReference type="Gene3D" id="3.40.50.2000">
    <property type="entry name" value="Glycogen Phosphorylase B"/>
    <property type="match status" value="1"/>
</dbReference>
<dbReference type="PANTHER" id="PTHR46656">
    <property type="entry name" value="PUTATIVE-RELATED"/>
    <property type="match status" value="1"/>
</dbReference>
<dbReference type="PANTHER" id="PTHR46656:SF3">
    <property type="entry name" value="PUTATIVE-RELATED"/>
    <property type="match status" value="1"/>
</dbReference>
<accession>A0A080ZD07</accession>
<protein>
    <recommendedName>
        <fullName evidence="3">Glycosyl transferase family 1 domain-containing protein</fullName>
    </recommendedName>
</protein>
<sequence length="107" mass="12039">MHKAANAFVLPSHGEGCGRQHVEAMAMERPVIATFWSGTTENMTEENSYPLKSDGLIEIEEGAFKGHKWLILLDKYSPEIIGEIVLGHITRILEHRKNCSCYRVIVS</sequence>
<dbReference type="AlphaFoldDB" id="A0A080ZD07"/>
<gene>
    <name evidence="1" type="ORF">F444_17964</name>
</gene>
<dbReference type="EMBL" id="ANJA01003264">
    <property type="protein sequence ID" value="ETO64518.1"/>
    <property type="molecule type" value="Genomic_DNA"/>
</dbReference>
<evidence type="ECO:0000313" key="1">
    <source>
        <dbReference type="EMBL" id="ETO64518.1"/>
    </source>
</evidence>
<dbReference type="Proteomes" id="UP000028582">
    <property type="component" value="Unassembled WGS sequence"/>
</dbReference>
<comment type="caution">
    <text evidence="1">The sequence shown here is derived from an EMBL/GenBank/DDBJ whole genome shotgun (WGS) entry which is preliminary data.</text>
</comment>
<evidence type="ECO:0000313" key="2">
    <source>
        <dbReference type="Proteomes" id="UP000028582"/>
    </source>
</evidence>
<reference evidence="1 2" key="1">
    <citation type="submission" date="2013-11" db="EMBL/GenBank/DDBJ databases">
        <title>The Genome Sequence of Phytophthora parasitica P1976.</title>
        <authorList>
            <consortium name="The Broad Institute Genomics Platform"/>
            <person name="Russ C."/>
            <person name="Tyler B."/>
            <person name="Panabieres F."/>
            <person name="Shan W."/>
            <person name="Tripathy S."/>
            <person name="Grunwald N."/>
            <person name="Machado M."/>
            <person name="Johnson C.S."/>
            <person name="Walker B."/>
            <person name="Young S."/>
            <person name="Zeng Q."/>
            <person name="Gargeya S."/>
            <person name="Fitzgerald M."/>
            <person name="Haas B."/>
            <person name="Abouelleil A."/>
            <person name="Allen A.W."/>
            <person name="Alvarado L."/>
            <person name="Arachchi H.M."/>
            <person name="Berlin A.M."/>
            <person name="Chapman S.B."/>
            <person name="Gainer-Dewar J."/>
            <person name="Goldberg J."/>
            <person name="Griggs A."/>
            <person name="Gujja S."/>
            <person name="Hansen M."/>
            <person name="Howarth C."/>
            <person name="Imamovic A."/>
            <person name="Ireland A."/>
            <person name="Larimer J."/>
            <person name="McCowan C."/>
            <person name="Murphy C."/>
            <person name="Pearson M."/>
            <person name="Poon T.W."/>
            <person name="Priest M."/>
            <person name="Roberts A."/>
            <person name="Saif S."/>
            <person name="Shea T."/>
            <person name="Sisk P."/>
            <person name="Sykes S."/>
            <person name="Wortman J."/>
            <person name="Nusbaum C."/>
            <person name="Birren B."/>
        </authorList>
    </citation>
    <scope>NUCLEOTIDE SEQUENCE [LARGE SCALE GENOMIC DNA]</scope>
    <source>
        <strain evidence="1 2">P1976</strain>
    </source>
</reference>
<evidence type="ECO:0008006" key="3">
    <source>
        <dbReference type="Google" id="ProtNLM"/>
    </source>
</evidence>